<dbReference type="Gene3D" id="3.40.33.10">
    <property type="entry name" value="CAP"/>
    <property type="match status" value="1"/>
</dbReference>
<sequence length="181" mass="19939">MKFSALHYSAVVAVLALGISSVTASLSARRLHCLINQEREHNLFDSFKHSKELTEVAMGRALTMANHHKASLAFPDEPSLADRTHKADANTTLHEFSQSAGVGATREEQIVSSIVNSAPTHELFANNWTHIGIGFARAREGVYWSLVYGRNETVPTHVYACSDFDDEPIPVVPNQARTNIK</sequence>
<evidence type="ECO:0000313" key="3">
    <source>
        <dbReference type="EMBL" id="RKP22971.1"/>
    </source>
</evidence>
<gene>
    <name evidence="3" type="ORF">SYNPS1DRAFT_25075</name>
</gene>
<evidence type="ECO:0000259" key="2">
    <source>
        <dbReference type="Pfam" id="PF00188"/>
    </source>
</evidence>
<dbReference type="Pfam" id="PF00188">
    <property type="entry name" value="CAP"/>
    <property type="match status" value="1"/>
</dbReference>
<feature type="signal peptide" evidence="1">
    <location>
        <begin position="1"/>
        <end position="24"/>
    </location>
</feature>
<reference evidence="4" key="1">
    <citation type="journal article" date="2018" name="Nat. Microbiol.">
        <title>Leveraging single-cell genomics to expand the fungal tree of life.</title>
        <authorList>
            <person name="Ahrendt S.R."/>
            <person name="Quandt C.A."/>
            <person name="Ciobanu D."/>
            <person name="Clum A."/>
            <person name="Salamov A."/>
            <person name="Andreopoulos B."/>
            <person name="Cheng J.F."/>
            <person name="Woyke T."/>
            <person name="Pelin A."/>
            <person name="Henrissat B."/>
            <person name="Reynolds N.K."/>
            <person name="Benny G.L."/>
            <person name="Smith M.E."/>
            <person name="James T.Y."/>
            <person name="Grigoriev I.V."/>
        </authorList>
    </citation>
    <scope>NUCLEOTIDE SEQUENCE [LARGE SCALE GENOMIC DNA]</scope>
    <source>
        <strain evidence="4">Benny S71-1</strain>
    </source>
</reference>
<feature type="domain" description="SCP" evidence="2">
    <location>
        <begin position="34"/>
        <end position="148"/>
    </location>
</feature>
<dbReference type="EMBL" id="KZ991439">
    <property type="protein sequence ID" value="RKP22971.1"/>
    <property type="molecule type" value="Genomic_DNA"/>
</dbReference>
<dbReference type="AlphaFoldDB" id="A0A4P9YUT5"/>
<name>A0A4P9YUT5_9FUNG</name>
<feature type="chain" id="PRO_5020463407" description="SCP domain-containing protein" evidence="1">
    <location>
        <begin position="25"/>
        <end position="181"/>
    </location>
</feature>
<keyword evidence="4" id="KW-1185">Reference proteome</keyword>
<dbReference type="InterPro" id="IPR035940">
    <property type="entry name" value="CAP_sf"/>
</dbReference>
<evidence type="ECO:0000313" key="4">
    <source>
        <dbReference type="Proteomes" id="UP000278143"/>
    </source>
</evidence>
<proteinExistence type="predicted"/>
<keyword evidence="1" id="KW-0732">Signal</keyword>
<accession>A0A4P9YUT5</accession>
<dbReference type="Proteomes" id="UP000278143">
    <property type="component" value="Unassembled WGS sequence"/>
</dbReference>
<organism evidence="3 4">
    <name type="scientific">Syncephalis pseudoplumigaleata</name>
    <dbReference type="NCBI Taxonomy" id="1712513"/>
    <lineage>
        <taxon>Eukaryota</taxon>
        <taxon>Fungi</taxon>
        <taxon>Fungi incertae sedis</taxon>
        <taxon>Zoopagomycota</taxon>
        <taxon>Zoopagomycotina</taxon>
        <taxon>Zoopagomycetes</taxon>
        <taxon>Zoopagales</taxon>
        <taxon>Piptocephalidaceae</taxon>
        <taxon>Syncephalis</taxon>
    </lineage>
</organism>
<evidence type="ECO:0000256" key="1">
    <source>
        <dbReference type="SAM" id="SignalP"/>
    </source>
</evidence>
<protein>
    <recommendedName>
        <fullName evidence="2">SCP domain-containing protein</fullName>
    </recommendedName>
</protein>
<dbReference type="InterPro" id="IPR014044">
    <property type="entry name" value="CAP_dom"/>
</dbReference>